<proteinExistence type="predicted"/>
<sequence>MRIDELHKFIDGTLDFVRTALHDIASGIRMEYLPKKNWSRLDKRRAWVMVQNINKQLFKRRLMRNLEKFIGDKRMVAAAVVDSSEQTAVVAEKLTAAVCVFIILPLPPLEHDQQNPPESFEQSQHRTLEESILLHKWTLAGQMDSIPENVESLRIELLKVEYSFGNIEIVNVIKGWTNGNCTNI</sequence>
<name>A0A6L2KN34_TANCI</name>
<comment type="caution">
    <text evidence="1">The sequence shown here is derived from an EMBL/GenBank/DDBJ whole genome shotgun (WGS) entry which is preliminary data.</text>
</comment>
<accession>A0A6L2KN34</accession>
<protein>
    <submittedName>
        <fullName evidence="1">Uncharacterized protein</fullName>
    </submittedName>
</protein>
<organism evidence="1">
    <name type="scientific">Tanacetum cinerariifolium</name>
    <name type="common">Dalmatian daisy</name>
    <name type="synonym">Chrysanthemum cinerariifolium</name>
    <dbReference type="NCBI Taxonomy" id="118510"/>
    <lineage>
        <taxon>Eukaryota</taxon>
        <taxon>Viridiplantae</taxon>
        <taxon>Streptophyta</taxon>
        <taxon>Embryophyta</taxon>
        <taxon>Tracheophyta</taxon>
        <taxon>Spermatophyta</taxon>
        <taxon>Magnoliopsida</taxon>
        <taxon>eudicotyledons</taxon>
        <taxon>Gunneridae</taxon>
        <taxon>Pentapetalae</taxon>
        <taxon>asterids</taxon>
        <taxon>campanulids</taxon>
        <taxon>Asterales</taxon>
        <taxon>Asteraceae</taxon>
        <taxon>Asteroideae</taxon>
        <taxon>Anthemideae</taxon>
        <taxon>Anthemidinae</taxon>
        <taxon>Tanacetum</taxon>
    </lineage>
</organism>
<dbReference type="EMBL" id="BKCJ010002538">
    <property type="protein sequence ID" value="GEU49254.1"/>
    <property type="molecule type" value="Genomic_DNA"/>
</dbReference>
<gene>
    <name evidence="1" type="ORF">Tci_021232</name>
</gene>
<evidence type="ECO:0000313" key="1">
    <source>
        <dbReference type="EMBL" id="GEU49254.1"/>
    </source>
</evidence>
<dbReference type="AlphaFoldDB" id="A0A6L2KN34"/>
<reference evidence="1" key="1">
    <citation type="journal article" date="2019" name="Sci. Rep.">
        <title>Draft genome of Tanacetum cinerariifolium, the natural source of mosquito coil.</title>
        <authorList>
            <person name="Yamashiro T."/>
            <person name="Shiraishi A."/>
            <person name="Satake H."/>
            <person name="Nakayama K."/>
        </authorList>
    </citation>
    <scope>NUCLEOTIDE SEQUENCE</scope>
</reference>